<dbReference type="RefSeq" id="WP_226864620.1">
    <property type="nucleotide sequence ID" value="NZ_JACZFR010000007.1"/>
</dbReference>
<dbReference type="EMBL" id="JBHSVR010000001">
    <property type="protein sequence ID" value="MFC6633064.1"/>
    <property type="molecule type" value="Genomic_DNA"/>
</dbReference>
<accession>A0ABW1YK16</accession>
<dbReference type="PANTHER" id="PTHR13369">
    <property type="match status" value="1"/>
</dbReference>
<evidence type="ECO:0000313" key="3">
    <source>
        <dbReference type="Proteomes" id="UP001596425"/>
    </source>
</evidence>
<dbReference type="Pfam" id="PF13679">
    <property type="entry name" value="Methyltransf_32"/>
    <property type="match status" value="1"/>
</dbReference>
<reference evidence="3" key="1">
    <citation type="journal article" date="2019" name="Int. J. Syst. Evol. Microbiol.">
        <title>The Global Catalogue of Microorganisms (GCM) 10K type strain sequencing project: providing services to taxonomists for standard genome sequencing and annotation.</title>
        <authorList>
            <consortium name="The Broad Institute Genomics Platform"/>
            <consortium name="The Broad Institute Genome Sequencing Center for Infectious Disease"/>
            <person name="Wu L."/>
            <person name="Ma J."/>
        </authorList>
    </citation>
    <scope>NUCLEOTIDE SEQUENCE [LARGE SCALE GENOMIC DNA]</scope>
    <source>
        <strain evidence="3">CGMCC 1.13718</strain>
    </source>
</reference>
<keyword evidence="2" id="KW-0808">Transferase</keyword>
<dbReference type="InterPro" id="IPR029063">
    <property type="entry name" value="SAM-dependent_MTases_sf"/>
</dbReference>
<evidence type="ECO:0000313" key="2">
    <source>
        <dbReference type="EMBL" id="MFC6633064.1"/>
    </source>
</evidence>
<organism evidence="2 3">
    <name type="scientific">Microbulbifer taiwanensis</name>
    <dbReference type="NCBI Taxonomy" id="986746"/>
    <lineage>
        <taxon>Bacteria</taxon>
        <taxon>Pseudomonadati</taxon>
        <taxon>Pseudomonadota</taxon>
        <taxon>Gammaproteobacteria</taxon>
        <taxon>Cellvibrionales</taxon>
        <taxon>Microbulbiferaceae</taxon>
        <taxon>Microbulbifer</taxon>
    </lineage>
</organism>
<dbReference type="GO" id="GO:0008168">
    <property type="term" value="F:methyltransferase activity"/>
    <property type="evidence" value="ECO:0007669"/>
    <property type="project" value="UniProtKB-KW"/>
</dbReference>
<sequence length="382" mass="43659">MLAANRHWWQFQPFHHRQLCWRRSCPALCAALEALGDGELEQLERDGAAATEWLLPWIADGRRLQELTLLPRLLPRELAFDTRLDHGIPGRKWQQILAFAGCLPRSGEPLLEWCAGKGHLGRLLSTCDRRSVTSLEWRRDLCREGERLAARSDAQMRFVCCDAFAPEAGDWVGPGEDAVALHACGDLHTTLMRHWVRNRSGRLSLSPCCYHLVRGETFTPISEAAARAQVKLSREDLRLPLQETVTAGAGVRRLRQTELHWRLAFDELQRALRGEDSYLPVPNVKKSLLSGSFGEFARWAAERKQLTLPAAMDGEEWLARGMRRLDSVRRMELVAHLFRRPLEIWLVLDRALFLLEQGAEVQIGEFCPHDLTPRNILLQAHW</sequence>
<dbReference type="Proteomes" id="UP001596425">
    <property type="component" value="Unassembled WGS sequence"/>
</dbReference>
<keyword evidence="2" id="KW-0489">Methyltransferase</keyword>
<proteinExistence type="predicted"/>
<comment type="caution">
    <text evidence="2">The sequence shown here is derived from an EMBL/GenBank/DDBJ whole genome shotgun (WGS) entry which is preliminary data.</text>
</comment>
<gene>
    <name evidence="2" type="ORF">ACFQBM_07235</name>
</gene>
<evidence type="ECO:0000259" key="1">
    <source>
        <dbReference type="Pfam" id="PF13679"/>
    </source>
</evidence>
<dbReference type="PANTHER" id="PTHR13369:SF0">
    <property type="entry name" value="GLUTATHIONE S-TRANSFERASE C-TERMINAL DOMAIN-CONTAINING PROTEIN"/>
    <property type="match status" value="1"/>
</dbReference>
<keyword evidence="3" id="KW-1185">Reference proteome</keyword>
<name>A0ABW1YK16_9GAMM</name>
<dbReference type="SUPFAM" id="SSF53335">
    <property type="entry name" value="S-adenosyl-L-methionine-dependent methyltransferases"/>
    <property type="match status" value="1"/>
</dbReference>
<protein>
    <submittedName>
        <fullName evidence="2">Methyltransferase</fullName>
    </submittedName>
</protein>
<feature type="domain" description="Methyltransferase" evidence="1">
    <location>
        <begin position="108"/>
        <end position="215"/>
    </location>
</feature>
<dbReference type="InterPro" id="IPR025714">
    <property type="entry name" value="Methyltranfer_dom"/>
</dbReference>
<dbReference type="GO" id="GO:0032259">
    <property type="term" value="P:methylation"/>
    <property type="evidence" value="ECO:0007669"/>
    <property type="project" value="UniProtKB-KW"/>
</dbReference>